<keyword evidence="3" id="KW-1185">Reference proteome</keyword>
<feature type="signal peptide" evidence="1">
    <location>
        <begin position="1"/>
        <end position="26"/>
    </location>
</feature>
<evidence type="ECO:0000313" key="3">
    <source>
        <dbReference type="Proteomes" id="UP001519535"/>
    </source>
</evidence>
<accession>A0ABS5RNI4</accession>
<evidence type="ECO:0000256" key="1">
    <source>
        <dbReference type="SAM" id="SignalP"/>
    </source>
</evidence>
<name>A0ABS5RNI4_9MYCO</name>
<organism evidence="2 3">
    <name type="scientific">Mycolicibacter acidiphilus</name>
    <dbReference type="NCBI Taxonomy" id="2835306"/>
    <lineage>
        <taxon>Bacteria</taxon>
        <taxon>Bacillati</taxon>
        <taxon>Actinomycetota</taxon>
        <taxon>Actinomycetes</taxon>
        <taxon>Mycobacteriales</taxon>
        <taxon>Mycobacteriaceae</taxon>
        <taxon>Mycolicibacter</taxon>
    </lineage>
</organism>
<protein>
    <recommendedName>
        <fullName evidence="4">Metalloprotease</fullName>
    </recommendedName>
</protein>
<comment type="caution">
    <text evidence="2">The sequence shown here is derived from an EMBL/GenBank/DDBJ whole genome shotgun (WGS) entry which is preliminary data.</text>
</comment>
<dbReference type="SUPFAM" id="SSF55486">
    <property type="entry name" value="Metalloproteases ('zincins'), catalytic domain"/>
    <property type="match status" value="1"/>
</dbReference>
<dbReference type="RefSeq" id="WP_214093965.1">
    <property type="nucleotide sequence ID" value="NZ_JAHCLR010000036.1"/>
</dbReference>
<sequence>MKAHNGFTILAAAIAVAMGVPSCAHTVSGTAVAEQSAASFAPSPTTTANVPTKAPSEMTTDEMVRTMVKEATDYWVSRGVDMSAPKVIEGDTCPGATSVNIASYCEHSLRYTPPRVQKLRDDLGPIAVLEVVAHEIGHAVSNAVGRTDGDNDTWEDRADCASGAVTAEQKNLTLDRAVAIFGRTRTPTRDDSIDAFTTGFNTQRNGGDTLTTCTTYEYK</sequence>
<evidence type="ECO:0000313" key="2">
    <source>
        <dbReference type="EMBL" id="MBS9535103.1"/>
    </source>
</evidence>
<proteinExistence type="predicted"/>
<dbReference type="EMBL" id="JAHCLR010000036">
    <property type="protein sequence ID" value="MBS9535103.1"/>
    <property type="molecule type" value="Genomic_DNA"/>
</dbReference>
<dbReference type="Proteomes" id="UP001519535">
    <property type="component" value="Unassembled WGS sequence"/>
</dbReference>
<evidence type="ECO:0008006" key="4">
    <source>
        <dbReference type="Google" id="ProtNLM"/>
    </source>
</evidence>
<keyword evidence="1" id="KW-0732">Signal</keyword>
<reference evidence="2 3" key="1">
    <citation type="submission" date="2021-05" db="EMBL/GenBank/DDBJ databases">
        <title>Mycobacterium acidophilum sp. nov., an extremely acid-tolerant member of the genus Mycobacterium.</title>
        <authorList>
            <person name="Xia J."/>
        </authorList>
    </citation>
    <scope>NUCLEOTIDE SEQUENCE [LARGE SCALE GENOMIC DNA]</scope>
    <source>
        <strain evidence="2 3">M1</strain>
    </source>
</reference>
<gene>
    <name evidence="2" type="ORF">KIH27_16060</name>
</gene>
<feature type="chain" id="PRO_5045796245" description="Metalloprotease" evidence="1">
    <location>
        <begin position="27"/>
        <end position="219"/>
    </location>
</feature>